<dbReference type="Gene3D" id="1.10.10.10">
    <property type="entry name" value="Winged helix-like DNA-binding domain superfamily/Winged helix DNA-binding domain"/>
    <property type="match status" value="1"/>
</dbReference>
<evidence type="ECO:0000256" key="2">
    <source>
        <dbReference type="ARBA" id="ARBA00023015"/>
    </source>
</evidence>
<dbReference type="Pfam" id="PF04542">
    <property type="entry name" value="Sigma70_r2"/>
    <property type="match status" value="1"/>
</dbReference>
<gene>
    <name evidence="9" type="ORF">AUJ66_03550</name>
</gene>
<dbReference type="GO" id="GO:0003677">
    <property type="term" value="F:DNA binding"/>
    <property type="evidence" value="ECO:0007669"/>
    <property type="project" value="UniProtKB-KW"/>
</dbReference>
<sequence>MQETDEILIKKIATGDEIAFEEMVLRYQNKVLNLIYRHINSSSEAEEIAQDVFVKVWSQAKSFKGNSKLSTWLYRIAINLSINHLRKKKLKTVSLDKGIFLPDGKIKKDIAAPIDLQPDFAMAKNRQALLIKNAVDSLPPTQKTAFILSKYENHSYARISEIMNLSIPAIESLLFRAKQNLKKFLLPFREKGEL</sequence>
<evidence type="ECO:0000256" key="6">
    <source>
        <dbReference type="RuleBase" id="RU000716"/>
    </source>
</evidence>
<reference evidence="9 10" key="1">
    <citation type="journal article" date="2016" name="Environ. Microbiol.">
        <title>Genomic resolution of a cold subsurface aquifer community provides metabolic insights for novel microbes adapted to high CO concentrations.</title>
        <authorList>
            <person name="Probst A.J."/>
            <person name="Castelle C.J."/>
            <person name="Singh A."/>
            <person name="Brown C.T."/>
            <person name="Anantharaman K."/>
            <person name="Sharon I."/>
            <person name="Hug L.A."/>
            <person name="Burstein D."/>
            <person name="Emerson J.B."/>
            <person name="Thomas B.C."/>
            <person name="Banfield J.F."/>
        </authorList>
    </citation>
    <scope>NUCLEOTIDE SEQUENCE [LARGE SCALE GENOMIC DNA]</scope>
    <source>
        <strain evidence="9">CG1_02_38_46</strain>
    </source>
</reference>
<keyword evidence="4 6" id="KW-0238">DNA-binding</keyword>
<feature type="domain" description="RNA polymerase sigma factor 70 region 4 type 2" evidence="8">
    <location>
        <begin position="130"/>
        <end position="181"/>
    </location>
</feature>
<dbReference type="InterPro" id="IPR036388">
    <property type="entry name" value="WH-like_DNA-bd_sf"/>
</dbReference>
<dbReference type="InterPro" id="IPR007627">
    <property type="entry name" value="RNA_pol_sigma70_r2"/>
</dbReference>
<dbReference type="STRING" id="1817893.AUJ66_03550"/>
<comment type="similarity">
    <text evidence="1 6">Belongs to the sigma-70 factor family. ECF subfamily.</text>
</comment>
<name>A0A1J4SDN0_9BACT</name>
<dbReference type="InterPro" id="IPR013324">
    <property type="entry name" value="RNA_pol_sigma_r3/r4-like"/>
</dbReference>
<keyword evidence="3 6" id="KW-0731">Sigma factor</keyword>
<feature type="domain" description="RNA polymerase sigma-70 region 2" evidence="7">
    <location>
        <begin position="23"/>
        <end position="89"/>
    </location>
</feature>
<keyword evidence="5 6" id="KW-0804">Transcription</keyword>
<dbReference type="InterPro" id="IPR013325">
    <property type="entry name" value="RNA_pol_sigma_r2"/>
</dbReference>
<evidence type="ECO:0000259" key="7">
    <source>
        <dbReference type="Pfam" id="PF04542"/>
    </source>
</evidence>
<dbReference type="NCBIfam" id="TIGR02937">
    <property type="entry name" value="sigma70-ECF"/>
    <property type="match status" value="1"/>
</dbReference>
<dbReference type="SUPFAM" id="SSF88946">
    <property type="entry name" value="Sigma2 domain of RNA polymerase sigma factors"/>
    <property type="match status" value="1"/>
</dbReference>
<dbReference type="GO" id="GO:0006352">
    <property type="term" value="P:DNA-templated transcription initiation"/>
    <property type="evidence" value="ECO:0007669"/>
    <property type="project" value="InterPro"/>
</dbReference>
<evidence type="ECO:0000313" key="10">
    <source>
        <dbReference type="Proteomes" id="UP000182278"/>
    </source>
</evidence>
<dbReference type="AlphaFoldDB" id="A0A1J4SDN0"/>
<dbReference type="EMBL" id="MNUO01000050">
    <property type="protein sequence ID" value="OIN97392.1"/>
    <property type="molecule type" value="Genomic_DNA"/>
</dbReference>
<dbReference type="InterPro" id="IPR013249">
    <property type="entry name" value="RNA_pol_sigma70_r4_t2"/>
</dbReference>
<dbReference type="InterPro" id="IPR039425">
    <property type="entry name" value="RNA_pol_sigma-70-like"/>
</dbReference>
<evidence type="ECO:0000256" key="1">
    <source>
        <dbReference type="ARBA" id="ARBA00010641"/>
    </source>
</evidence>
<accession>A0A1J4SDN0</accession>
<organism evidence="9 10">
    <name type="scientific">Candidatus Desantisbacteria bacterium CG1_02_38_46</name>
    <dbReference type="NCBI Taxonomy" id="1817893"/>
    <lineage>
        <taxon>Bacteria</taxon>
        <taxon>Candidatus Desantisiibacteriota</taxon>
    </lineage>
</organism>
<dbReference type="PROSITE" id="PS01063">
    <property type="entry name" value="SIGMA70_ECF"/>
    <property type="match status" value="1"/>
</dbReference>
<evidence type="ECO:0000256" key="4">
    <source>
        <dbReference type="ARBA" id="ARBA00023125"/>
    </source>
</evidence>
<protein>
    <recommendedName>
        <fullName evidence="6">RNA polymerase sigma factor</fullName>
    </recommendedName>
</protein>
<dbReference type="InterPro" id="IPR014284">
    <property type="entry name" value="RNA_pol_sigma-70_dom"/>
</dbReference>
<keyword evidence="2 6" id="KW-0805">Transcription regulation</keyword>
<dbReference type="PANTHER" id="PTHR43133:SF8">
    <property type="entry name" value="RNA POLYMERASE SIGMA FACTOR HI_1459-RELATED"/>
    <property type="match status" value="1"/>
</dbReference>
<dbReference type="Proteomes" id="UP000182278">
    <property type="component" value="Unassembled WGS sequence"/>
</dbReference>
<evidence type="ECO:0000256" key="3">
    <source>
        <dbReference type="ARBA" id="ARBA00023082"/>
    </source>
</evidence>
<dbReference type="Pfam" id="PF08281">
    <property type="entry name" value="Sigma70_r4_2"/>
    <property type="match status" value="1"/>
</dbReference>
<proteinExistence type="inferred from homology"/>
<dbReference type="GO" id="GO:0016987">
    <property type="term" value="F:sigma factor activity"/>
    <property type="evidence" value="ECO:0007669"/>
    <property type="project" value="UniProtKB-KW"/>
</dbReference>
<evidence type="ECO:0000313" key="9">
    <source>
        <dbReference type="EMBL" id="OIN97392.1"/>
    </source>
</evidence>
<dbReference type="Gene3D" id="1.10.1740.10">
    <property type="match status" value="1"/>
</dbReference>
<evidence type="ECO:0000259" key="8">
    <source>
        <dbReference type="Pfam" id="PF08281"/>
    </source>
</evidence>
<dbReference type="CDD" id="cd06171">
    <property type="entry name" value="Sigma70_r4"/>
    <property type="match status" value="1"/>
</dbReference>
<dbReference type="PANTHER" id="PTHR43133">
    <property type="entry name" value="RNA POLYMERASE ECF-TYPE SIGMA FACTO"/>
    <property type="match status" value="1"/>
</dbReference>
<comment type="caution">
    <text evidence="9">The sequence shown here is derived from an EMBL/GenBank/DDBJ whole genome shotgun (WGS) entry which is preliminary data.</text>
</comment>
<dbReference type="InterPro" id="IPR000838">
    <property type="entry name" value="RNA_pol_sigma70_ECF_CS"/>
</dbReference>
<evidence type="ECO:0000256" key="5">
    <source>
        <dbReference type="ARBA" id="ARBA00023163"/>
    </source>
</evidence>
<dbReference type="SUPFAM" id="SSF88659">
    <property type="entry name" value="Sigma3 and sigma4 domains of RNA polymerase sigma factors"/>
    <property type="match status" value="1"/>
</dbReference>